<reference evidence="4" key="1">
    <citation type="submission" date="2025-08" db="UniProtKB">
        <authorList>
            <consortium name="RefSeq"/>
        </authorList>
    </citation>
    <scope>IDENTIFICATION</scope>
</reference>
<dbReference type="InterPro" id="IPR024280">
    <property type="entry name" value="FAM167"/>
</dbReference>
<gene>
    <name evidence="4" type="primary">LOC110975263</name>
</gene>
<dbReference type="GeneID" id="110975263"/>
<dbReference type="KEGG" id="aplc:110975263"/>
<dbReference type="InterPro" id="IPR051771">
    <property type="entry name" value="FAM167_domain"/>
</dbReference>
<name>A0A8B7XR09_ACAPL</name>
<dbReference type="Pfam" id="PF11652">
    <property type="entry name" value="FAM167"/>
    <property type="match status" value="1"/>
</dbReference>
<dbReference type="Proteomes" id="UP000694845">
    <property type="component" value="Unplaced"/>
</dbReference>
<proteinExistence type="inferred from homology"/>
<evidence type="ECO:0000256" key="2">
    <source>
        <dbReference type="SAM" id="Coils"/>
    </source>
</evidence>
<accession>A0A8B7XR09</accession>
<evidence type="ECO:0000313" key="3">
    <source>
        <dbReference type="Proteomes" id="UP000694845"/>
    </source>
</evidence>
<dbReference type="RefSeq" id="XP_022083278.1">
    <property type="nucleotide sequence ID" value="XM_022227586.1"/>
</dbReference>
<dbReference type="PANTHER" id="PTHR32289">
    <property type="entry name" value="PROTEIN FAM167A"/>
    <property type="match status" value="1"/>
</dbReference>
<keyword evidence="2" id="KW-0175">Coiled coil</keyword>
<feature type="coiled-coil region" evidence="2">
    <location>
        <begin position="156"/>
        <end position="204"/>
    </location>
</feature>
<dbReference type="AlphaFoldDB" id="A0A8B7XR09"/>
<evidence type="ECO:0000256" key="1">
    <source>
        <dbReference type="ARBA" id="ARBA00005489"/>
    </source>
</evidence>
<comment type="similarity">
    <text evidence="1">Belongs to the FAM167 (SEC) family.</text>
</comment>
<dbReference type="PANTHER" id="PTHR32289:SF1">
    <property type="entry name" value="PROTEIN FAM167A-LIKE"/>
    <property type="match status" value="1"/>
</dbReference>
<protein>
    <submittedName>
        <fullName evidence="4">Protein FAM167A-like isoform X1</fullName>
    </submittedName>
</protein>
<sequence>MHARQAFAMIMGPSQAMSPYAIPSITISPPTSPREGVYQKRGASSDLATIDEADPSTTDGPCGLWTATSLCSPSNLLSPEYTPPSAPCGGEKSSEHEDELAKLKSMATRLRLSTRRPSYVEWCANLPKLRDLNGNLTAKKRCQDRSDDWRTFKQRRDCLEEKIQWVRNELIEMKSQDHRLAIQLMRLRSEIQQLRLQKSCHEHRELIDTATECAQEDRDSQLQPALCDPPFRGNGVLLALEKPLKDVGVTRLNLFARRFSLC</sequence>
<organism evidence="3 4">
    <name type="scientific">Acanthaster planci</name>
    <name type="common">Crown-of-thorns starfish</name>
    <dbReference type="NCBI Taxonomy" id="133434"/>
    <lineage>
        <taxon>Eukaryota</taxon>
        <taxon>Metazoa</taxon>
        <taxon>Echinodermata</taxon>
        <taxon>Eleutherozoa</taxon>
        <taxon>Asterozoa</taxon>
        <taxon>Asteroidea</taxon>
        <taxon>Valvatacea</taxon>
        <taxon>Valvatida</taxon>
        <taxon>Acanthasteridae</taxon>
        <taxon>Acanthaster</taxon>
    </lineage>
</organism>
<keyword evidence="3" id="KW-1185">Reference proteome</keyword>
<dbReference type="OrthoDB" id="5965452at2759"/>
<evidence type="ECO:0000313" key="4">
    <source>
        <dbReference type="RefSeq" id="XP_022083278.1"/>
    </source>
</evidence>